<dbReference type="Proteomes" id="UP001381693">
    <property type="component" value="Unassembled WGS sequence"/>
</dbReference>
<feature type="region of interest" description="Disordered" evidence="1">
    <location>
        <begin position="1"/>
        <end position="52"/>
    </location>
</feature>
<comment type="caution">
    <text evidence="2">The sequence shown here is derived from an EMBL/GenBank/DDBJ whole genome shotgun (WGS) entry which is preliminary data.</text>
</comment>
<protein>
    <submittedName>
        <fullName evidence="2">Uncharacterized protein</fullName>
    </submittedName>
</protein>
<feature type="compositionally biased region" description="Basic and acidic residues" evidence="1">
    <location>
        <begin position="1"/>
        <end position="25"/>
    </location>
</feature>
<evidence type="ECO:0000313" key="2">
    <source>
        <dbReference type="EMBL" id="KAK7069376.1"/>
    </source>
</evidence>
<sequence>TSDTFSKEKRGKKDVVLSPFKDLRSKKPQISVSQDYQRKPSALQKKTPQNQK</sequence>
<evidence type="ECO:0000313" key="3">
    <source>
        <dbReference type="Proteomes" id="UP001381693"/>
    </source>
</evidence>
<proteinExistence type="predicted"/>
<reference evidence="2 3" key="1">
    <citation type="submission" date="2023-11" db="EMBL/GenBank/DDBJ databases">
        <title>Halocaridina rubra genome assembly.</title>
        <authorList>
            <person name="Smith C."/>
        </authorList>
    </citation>
    <scope>NUCLEOTIDE SEQUENCE [LARGE SCALE GENOMIC DNA]</scope>
    <source>
        <strain evidence="2">EP-1</strain>
        <tissue evidence="2">Whole</tissue>
    </source>
</reference>
<organism evidence="2 3">
    <name type="scientific">Halocaridina rubra</name>
    <name type="common">Hawaiian red shrimp</name>
    <dbReference type="NCBI Taxonomy" id="373956"/>
    <lineage>
        <taxon>Eukaryota</taxon>
        <taxon>Metazoa</taxon>
        <taxon>Ecdysozoa</taxon>
        <taxon>Arthropoda</taxon>
        <taxon>Crustacea</taxon>
        <taxon>Multicrustacea</taxon>
        <taxon>Malacostraca</taxon>
        <taxon>Eumalacostraca</taxon>
        <taxon>Eucarida</taxon>
        <taxon>Decapoda</taxon>
        <taxon>Pleocyemata</taxon>
        <taxon>Caridea</taxon>
        <taxon>Atyoidea</taxon>
        <taxon>Atyidae</taxon>
        <taxon>Halocaridina</taxon>
    </lineage>
</organism>
<gene>
    <name evidence="2" type="ORF">SK128_019944</name>
</gene>
<keyword evidence="3" id="KW-1185">Reference proteome</keyword>
<evidence type="ECO:0000256" key="1">
    <source>
        <dbReference type="SAM" id="MobiDB-lite"/>
    </source>
</evidence>
<feature type="non-terminal residue" evidence="2">
    <location>
        <position position="52"/>
    </location>
</feature>
<name>A0AAN8WNL4_HALRR</name>
<dbReference type="EMBL" id="JAXCGZ010016668">
    <property type="protein sequence ID" value="KAK7069376.1"/>
    <property type="molecule type" value="Genomic_DNA"/>
</dbReference>
<feature type="non-terminal residue" evidence="2">
    <location>
        <position position="1"/>
    </location>
</feature>
<dbReference type="AlphaFoldDB" id="A0AAN8WNL4"/>
<accession>A0AAN8WNL4</accession>